<dbReference type="STRING" id="157652.A0A371H9D0"/>
<dbReference type="OrthoDB" id="413520at2759"/>
<organism evidence="1 2">
    <name type="scientific">Mucuna pruriens</name>
    <name type="common">Velvet bean</name>
    <name type="synonym">Dolichos pruriens</name>
    <dbReference type="NCBI Taxonomy" id="157652"/>
    <lineage>
        <taxon>Eukaryota</taxon>
        <taxon>Viridiplantae</taxon>
        <taxon>Streptophyta</taxon>
        <taxon>Embryophyta</taxon>
        <taxon>Tracheophyta</taxon>
        <taxon>Spermatophyta</taxon>
        <taxon>Magnoliopsida</taxon>
        <taxon>eudicotyledons</taxon>
        <taxon>Gunneridae</taxon>
        <taxon>Pentapetalae</taxon>
        <taxon>rosids</taxon>
        <taxon>fabids</taxon>
        <taxon>Fabales</taxon>
        <taxon>Fabaceae</taxon>
        <taxon>Papilionoideae</taxon>
        <taxon>50 kb inversion clade</taxon>
        <taxon>NPAAA clade</taxon>
        <taxon>indigoferoid/millettioid clade</taxon>
        <taxon>Phaseoleae</taxon>
        <taxon>Mucuna</taxon>
    </lineage>
</organism>
<sequence>MYASVLDFEGKRAVELGTAAVWRGWVVLIGPDGHRPMMPTLKRNLKMHEPLHRKALKHSVFYLKSPQQIALNSPFDFVLTLLAPVDWPSDTWSVDPGDARLVGRSVGRSATSSLITGKNFVKLQSDSLSDTWSTSS</sequence>
<comment type="caution">
    <text evidence="1">The sequence shown here is derived from an EMBL/GenBank/DDBJ whole genome shotgun (WGS) entry which is preliminary data.</text>
</comment>
<dbReference type="EMBL" id="QJKJ01003252">
    <property type="protein sequence ID" value="RDX99336.1"/>
    <property type="molecule type" value="Genomic_DNA"/>
</dbReference>
<feature type="non-terminal residue" evidence="1">
    <location>
        <position position="1"/>
    </location>
</feature>
<dbReference type="Proteomes" id="UP000257109">
    <property type="component" value="Unassembled WGS sequence"/>
</dbReference>
<dbReference type="AlphaFoldDB" id="A0A371H9D0"/>
<reference evidence="1" key="1">
    <citation type="submission" date="2018-05" db="EMBL/GenBank/DDBJ databases">
        <title>Draft genome of Mucuna pruriens seed.</title>
        <authorList>
            <person name="Nnadi N.E."/>
            <person name="Vos R."/>
            <person name="Hasami M.H."/>
            <person name="Devisetty U.K."/>
            <person name="Aguiy J.C."/>
        </authorList>
    </citation>
    <scope>NUCLEOTIDE SEQUENCE [LARGE SCALE GENOMIC DNA]</scope>
    <source>
        <strain evidence="1">JCA_2017</strain>
    </source>
</reference>
<evidence type="ECO:0000313" key="2">
    <source>
        <dbReference type="Proteomes" id="UP000257109"/>
    </source>
</evidence>
<proteinExistence type="predicted"/>
<accession>A0A371H9D0</accession>
<evidence type="ECO:0000313" key="1">
    <source>
        <dbReference type="EMBL" id="RDX99336.1"/>
    </source>
</evidence>
<name>A0A371H9D0_MUCPR</name>
<keyword evidence="2" id="KW-1185">Reference proteome</keyword>
<gene>
    <name evidence="1" type="ORF">CR513_17613</name>
</gene>
<protein>
    <submittedName>
        <fullName evidence="1">Uncharacterized protein</fullName>
    </submittedName>
</protein>